<reference evidence="5" key="1">
    <citation type="submission" date="2023-07" db="EMBL/GenBank/DDBJ databases">
        <title>Sorghum-associated microbial communities from plants grown in Nebraska, USA.</title>
        <authorList>
            <person name="Schachtman D."/>
        </authorList>
    </citation>
    <scope>NUCLEOTIDE SEQUENCE</scope>
    <source>
        <strain evidence="5">DS2795</strain>
    </source>
</reference>
<evidence type="ECO:0000313" key="6">
    <source>
        <dbReference type="Proteomes" id="UP001244295"/>
    </source>
</evidence>
<dbReference type="Proteomes" id="UP001244295">
    <property type="component" value="Unassembled WGS sequence"/>
</dbReference>
<dbReference type="InterPro" id="IPR007691">
    <property type="entry name" value="LpxD"/>
</dbReference>
<dbReference type="InterPro" id="IPR011004">
    <property type="entry name" value="Trimer_LpxA-like_sf"/>
</dbReference>
<dbReference type="EMBL" id="JAUSRR010000012">
    <property type="protein sequence ID" value="MDP9926659.1"/>
    <property type="molecule type" value="Genomic_DNA"/>
</dbReference>
<dbReference type="EC" id="2.3.1.191" evidence="5"/>
<keyword evidence="4 5" id="KW-0012">Acyltransferase</keyword>
<evidence type="ECO:0000256" key="4">
    <source>
        <dbReference type="ARBA" id="ARBA00023315"/>
    </source>
</evidence>
<evidence type="ECO:0000256" key="2">
    <source>
        <dbReference type="ARBA" id="ARBA00022679"/>
    </source>
</evidence>
<evidence type="ECO:0000256" key="3">
    <source>
        <dbReference type="ARBA" id="ARBA00022737"/>
    </source>
</evidence>
<accession>A0AAW8E527</accession>
<dbReference type="PROSITE" id="PS00101">
    <property type="entry name" value="HEXAPEP_TRANSFERASES"/>
    <property type="match status" value="2"/>
</dbReference>
<protein>
    <submittedName>
        <fullName evidence="5">UDP-3-O-[3-hydroxymyristoyl] glucosamine N-acyltransferase</fullName>
        <ecNumber evidence="5">2.3.1.191</ecNumber>
    </submittedName>
</protein>
<dbReference type="GO" id="GO:0103118">
    <property type="term" value="F:UDP-3-O-[(3R)-3-hydroxyacyl]-glucosamine N-acyltransferase activity"/>
    <property type="evidence" value="ECO:0007669"/>
    <property type="project" value="UniProtKB-EC"/>
</dbReference>
<comment type="similarity">
    <text evidence="1">Belongs to the transferase hexapeptide repeat family.</text>
</comment>
<dbReference type="AlphaFoldDB" id="A0AAW8E527"/>
<dbReference type="Gene3D" id="3.40.1390.10">
    <property type="entry name" value="MurE/MurF, N-terminal domain"/>
    <property type="match status" value="1"/>
</dbReference>
<dbReference type="InterPro" id="IPR018357">
    <property type="entry name" value="Hexapep_transf_CS"/>
</dbReference>
<keyword evidence="3" id="KW-0677">Repeat</keyword>
<dbReference type="GO" id="GO:0016410">
    <property type="term" value="F:N-acyltransferase activity"/>
    <property type="evidence" value="ECO:0007669"/>
    <property type="project" value="InterPro"/>
</dbReference>
<dbReference type="PANTHER" id="PTHR43300">
    <property type="entry name" value="ACETYLTRANSFERASE"/>
    <property type="match status" value="1"/>
</dbReference>
<evidence type="ECO:0000256" key="1">
    <source>
        <dbReference type="ARBA" id="ARBA00007274"/>
    </source>
</evidence>
<dbReference type="Gene3D" id="2.160.10.10">
    <property type="entry name" value="Hexapeptide repeat proteins"/>
    <property type="match status" value="1"/>
</dbReference>
<dbReference type="GO" id="GO:0009245">
    <property type="term" value="P:lipid A biosynthetic process"/>
    <property type="evidence" value="ECO:0007669"/>
    <property type="project" value="InterPro"/>
</dbReference>
<dbReference type="SUPFAM" id="SSF51161">
    <property type="entry name" value="Trimeric LpxA-like enzymes"/>
    <property type="match status" value="1"/>
</dbReference>
<dbReference type="RefSeq" id="WP_307638328.1">
    <property type="nucleotide sequence ID" value="NZ_JAUSRR010000012.1"/>
</dbReference>
<dbReference type="InterPro" id="IPR001451">
    <property type="entry name" value="Hexapep"/>
</dbReference>
<name>A0AAW8E527_9BURK</name>
<dbReference type="CDD" id="cd03352">
    <property type="entry name" value="LbH_LpxD"/>
    <property type="match status" value="1"/>
</dbReference>
<organism evidence="5 6">
    <name type="scientific">Variovorax boronicumulans</name>
    <dbReference type="NCBI Taxonomy" id="436515"/>
    <lineage>
        <taxon>Bacteria</taxon>
        <taxon>Pseudomonadati</taxon>
        <taxon>Pseudomonadota</taxon>
        <taxon>Betaproteobacteria</taxon>
        <taxon>Burkholderiales</taxon>
        <taxon>Comamonadaceae</taxon>
        <taxon>Variovorax</taxon>
    </lineage>
</organism>
<comment type="caution">
    <text evidence="5">The sequence shown here is derived from an EMBL/GenBank/DDBJ whole genome shotgun (WGS) entry which is preliminary data.</text>
</comment>
<dbReference type="GO" id="GO:0016020">
    <property type="term" value="C:membrane"/>
    <property type="evidence" value="ECO:0007669"/>
    <property type="project" value="GOC"/>
</dbReference>
<proteinExistence type="inferred from homology"/>
<dbReference type="InterPro" id="IPR050179">
    <property type="entry name" value="Trans_hexapeptide_repeat"/>
</dbReference>
<dbReference type="Pfam" id="PF00132">
    <property type="entry name" value="Hexapep"/>
    <property type="match status" value="1"/>
</dbReference>
<evidence type="ECO:0000313" key="5">
    <source>
        <dbReference type="EMBL" id="MDP9926659.1"/>
    </source>
</evidence>
<gene>
    <name evidence="5" type="ORF">J2W25_005708</name>
</gene>
<keyword evidence="2 5" id="KW-0808">Transferase</keyword>
<sequence length="289" mass="29798">MGYKLKTTLATSALAEALGLAWRGRDVAITQVKPLSAAEGGALCFAKVAPVEALGVAGVLIAPVGTQPGAGAIVEAKNPRLEFARALHFMSASPGFAEAFLPAIIASDAVVSSTAVIGRDVRIGSRTVIGNHVVIADGVTIGDDCHVKSHAVIGESGFGFEPDEEGIPLRMLHLGDVVIGDRVEIGNFNTVCRATLGSTIVESDSKFDDHVHVAHNCRIRRGAILTACAEISGGVDVGEFAWIGPNASVIQKVTIGKRALVGIGAVVTKSVPDGFVVAGNPARVLRRAD</sequence>